<feature type="domain" description="LTD" evidence="2">
    <location>
        <begin position="343"/>
        <end position="469"/>
    </location>
</feature>
<protein>
    <submittedName>
        <fullName evidence="3">Lamin tail domain-containing protein</fullName>
    </submittedName>
</protein>
<reference evidence="3" key="1">
    <citation type="submission" date="2020-10" db="EMBL/GenBank/DDBJ databases">
        <authorList>
            <person name="Gilroy R."/>
        </authorList>
    </citation>
    <scope>NUCLEOTIDE SEQUENCE</scope>
    <source>
        <strain evidence="3">ChiHcec3-11533</strain>
    </source>
</reference>
<dbReference type="Pfam" id="PF13290">
    <property type="entry name" value="CHB_HEX_C_1"/>
    <property type="match status" value="1"/>
</dbReference>
<dbReference type="Pfam" id="PF08757">
    <property type="entry name" value="CotH"/>
    <property type="match status" value="1"/>
</dbReference>
<evidence type="ECO:0000259" key="2">
    <source>
        <dbReference type="PROSITE" id="PS51841"/>
    </source>
</evidence>
<sequence length="978" mass="108605">MGGRKRRRIEKSILAMAIAGAMILAAGAALQYLVPGFSAVPALSQSVVTVDSPVLLNEVMASNSSAVCNEYGEYADWIEIINVSDETINLKDWSITQAAEEVNVFLFPDQELEPGECVALFADGRNQNTAGYVYHAPFKLASAGGVLKLFNAQGELADRVEVPKLKRNQVYRRDANLAWETSSDYTPGLPNTLENYLKIAGMTGESEIVVSEVMASNASYAPDSEGLYHDYIELYNTSQQSINLEGYYLSDTREMPLKWRFPQVEIPAGGYLLVYASGLSGENGADLHTNFKLSSEGEEIVLSDREGKMLLCMDFPALEADQAYSQIDGEYTTALAPTPGLANTTATARALDGEILRANDTGITINELCASDSQIGCDWVEIYNGSSQTVDLSDWGISDNPGRPRKWQFPQGTTLAPGQYLGVCLSGYDGVTEDGLMHANFRIGVAGNYTMVLSTPEGEIVDRVYVPQQYGDVSYGRIENREGFYYMTETTPLAANAATGYDGRAQKPEFSAQGGVYTTGETVSLEITAEPGAIIRYTLDGSEPTQDSAEYTGPLTVQQTTVVRAKAWVDNCIASYSAGATYLFDVAHTVRVVAVSGSAEQLTGANGLLTTGSLSFEAPVYVEIYETDGTQLISQNCGMKIMGKLSRLQFDQKSFRLNARNRYETASFEASLFENRPYTQYDSFAMRASGQDNQQTRMRDSILSSLCADMGLMYQETEVTVVYVNGEYWGEYNMRERVTQESIAQFMGWDDPENVSLLEGSGGNRVHGSNASYKQVLAYVRENGVETEEKLETLRQYVDVENYLDYVALQMYTCNQDLNNVRMYCNPNADGKWRWVVYDLDLSFQIDQNSVLTWLREGGVGSVTSQDNTLFVALMKNPSMQEYFLTRMGELLATTFSYENLSAKIYARYQILQPEMQAHCQRWGWSVSTWQNYCEKMLRYAKTRPAKLIGYFQKTLKLSDAQLETYFGDAIRKIQEAQ</sequence>
<dbReference type="Proteomes" id="UP000824072">
    <property type="component" value="Unassembled WGS sequence"/>
</dbReference>
<keyword evidence="1" id="KW-1133">Transmembrane helix</keyword>
<keyword evidence="1" id="KW-0472">Membrane</keyword>
<evidence type="ECO:0000313" key="3">
    <source>
        <dbReference type="EMBL" id="HIU33308.1"/>
    </source>
</evidence>
<feature type="domain" description="LTD" evidence="2">
    <location>
        <begin position="200"/>
        <end position="328"/>
    </location>
</feature>
<dbReference type="Gene3D" id="2.60.40.1260">
    <property type="entry name" value="Lamin Tail domain"/>
    <property type="match status" value="3"/>
</dbReference>
<dbReference type="InterPro" id="IPR001322">
    <property type="entry name" value="Lamin_tail_dom"/>
</dbReference>
<evidence type="ECO:0000256" key="1">
    <source>
        <dbReference type="SAM" id="Phobius"/>
    </source>
</evidence>
<feature type="transmembrane region" description="Helical" evidence="1">
    <location>
        <begin position="12"/>
        <end position="34"/>
    </location>
</feature>
<dbReference type="Pfam" id="PF00932">
    <property type="entry name" value="LTD"/>
    <property type="match status" value="3"/>
</dbReference>
<dbReference type="InterPro" id="IPR059177">
    <property type="entry name" value="GH29D-like_dom"/>
</dbReference>
<keyword evidence="1" id="KW-0812">Transmembrane</keyword>
<dbReference type="AlphaFoldDB" id="A0A9D1I9V7"/>
<dbReference type="PROSITE" id="PS51841">
    <property type="entry name" value="LTD"/>
    <property type="match status" value="3"/>
</dbReference>
<reference evidence="3" key="2">
    <citation type="journal article" date="2021" name="PeerJ">
        <title>Extensive microbial diversity within the chicken gut microbiome revealed by metagenomics and culture.</title>
        <authorList>
            <person name="Gilroy R."/>
            <person name="Ravi A."/>
            <person name="Getino M."/>
            <person name="Pursley I."/>
            <person name="Horton D.L."/>
            <person name="Alikhan N.F."/>
            <person name="Baker D."/>
            <person name="Gharbi K."/>
            <person name="Hall N."/>
            <person name="Watson M."/>
            <person name="Adriaenssens E.M."/>
            <person name="Foster-Nyarko E."/>
            <person name="Jarju S."/>
            <person name="Secka A."/>
            <person name="Antonio M."/>
            <person name="Oren A."/>
            <person name="Chaudhuri R.R."/>
            <person name="La Ragione R."/>
            <person name="Hildebrand F."/>
            <person name="Pallen M.J."/>
        </authorList>
    </citation>
    <scope>NUCLEOTIDE SEQUENCE</scope>
    <source>
        <strain evidence="3">ChiHcec3-11533</strain>
    </source>
</reference>
<name>A0A9D1I9V7_9FIRM</name>
<evidence type="ECO:0000313" key="4">
    <source>
        <dbReference type="Proteomes" id="UP000824072"/>
    </source>
</evidence>
<dbReference type="InterPro" id="IPR036415">
    <property type="entry name" value="Lamin_tail_dom_sf"/>
</dbReference>
<feature type="domain" description="LTD" evidence="2">
    <location>
        <begin position="40"/>
        <end position="164"/>
    </location>
</feature>
<gene>
    <name evidence="3" type="ORF">IAB02_01970</name>
</gene>
<accession>A0A9D1I9V7</accession>
<dbReference type="EMBL" id="DVMU01000046">
    <property type="protein sequence ID" value="HIU33308.1"/>
    <property type="molecule type" value="Genomic_DNA"/>
</dbReference>
<proteinExistence type="predicted"/>
<dbReference type="InterPro" id="IPR014867">
    <property type="entry name" value="Spore_coat_CotH_CotH2/3/7"/>
</dbReference>
<dbReference type="SUPFAM" id="SSF74853">
    <property type="entry name" value="Lamin A/C globular tail domain"/>
    <property type="match status" value="3"/>
</dbReference>
<organism evidence="3 4">
    <name type="scientific">Candidatus Pullichristensenella excrementigallinarum</name>
    <dbReference type="NCBI Taxonomy" id="2840907"/>
    <lineage>
        <taxon>Bacteria</taxon>
        <taxon>Bacillati</taxon>
        <taxon>Bacillota</taxon>
        <taxon>Clostridia</taxon>
        <taxon>Candidatus Pullichristensenella</taxon>
    </lineage>
</organism>
<comment type="caution">
    <text evidence="3">The sequence shown here is derived from an EMBL/GenBank/DDBJ whole genome shotgun (WGS) entry which is preliminary data.</text>
</comment>